<dbReference type="PANTHER" id="PTHR30346:SF0">
    <property type="entry name" value="HCA OPERON TRANSCRIPTIONAL ACTIVATOR HCAR"/>
    <property type="match status" value="1"/>
</dbReference>
<evidence type="ECO:0000256" key="3">
    <source>
        <dbReference type="ARBA" id="ARBA00023125"/>
    </source>
</evidence>
<dbReference type="SUPFAM" id="SSF46785">
    <property type="entry name" value="Winged helix' DNA-binding domain"/>
    <property type="match status" value="1"/>
</dbReference>
<evidence type="ECO:0000256" key="5">
    <source>
        <dbReference type="ARBA" id="ARBA00023163"/>
    </source>
</evidence>
<dbReference type="InterPro" id="IPR036390">
    <property type="entry name" value="WH_DNA-bd_sf"/>
</dbReference>
<feature type="domain" description="HTH lysR-type" evidence="6">
    <location>
        <begin position="1"/>
        <end position="58"/>
    </location>
</feature>
<dbReference type="PROSITE" id="PS50931">
    <property type="entry name" value="HTH_LYSR"/>
    <property type="match status" value="1"/>
</dbReference>
<dbReference type="OrthoDB" id="3181812at2"/>
<keyword evidence="4" id="KW-0010">Activator</keyword>
<keyword evidence="2" id="KW-0805">Transcription regulation</keyword>
<evidence type="ECO:0000313" key="7">
    <source>
        <dbReference type="EMBL" id="RMI33935.1"/>
    </source>
</evidence>
<comment type="caution">
    <text evidence="7">The sequence shown here is derived from an EMBL/GenBank/DDBJ whole genome shotgun (WGS) entry which is preliminary data.</text>
</comment>
<organism evidence="7 8">
    <name type="scientific">Nocardia stercoris</name>
    <dbReference type="NCBI Taxonomy" id="2483361"/>
    <lineage>
        <taxon>Bacteria</taxon>
        <taxon>Bacillati</taxon>
        <taxon>Actinomycetota</taxon>
        <taxon>Actinomycetes</taxon>
        <taxon>Mycobacteriales</taxon>
        <taxon>Nocardiaceae</taxon>
        <taxon>Nocardia</taxon>
    </lineage>
</organism>
<protein>
    <submittedName>
        <fullName evidence="7">LysR family transcriptional regulator</fullName>
    </submittedName>
</protein>
<dbReference type="PRINTS" id="PR00039">
    <property type="entry name" value="HTHLYSR"/>
</dbReference>
<evidence type="ECO:0000259" key="6">
    <source>
        <dbReference type="PROSITE" id="PS50931"/>
    </source>
</evidence>
<dbReference type="Proteomes" id="UP000279275">
    <property type="component" value="Unassembled WGS sequence"/>
</dbReference>
<dbReference type="CDD" id="cd08414">
    <property type="entry name" value="PBP2_LTTR_aromatics_like"/>
    <property type="match status" value="1"/>
</dbReference>
<proteinExistence type="inferred from homology"/>
<name>A0A3M2LD89_9NOCA</name>
<evidence type="ECO:0000256" key="1">
    <source>
        <dbReference type="ARBA" id="ARBA00009437"/>
    </source>
</evidence>
<gene>
    <name evidence="7" type="ORF">EBN03_05565</name>
</gene>
<keyword evidence="8" id="KW-1185">Reference proteome</keyword>
<dbReference type="AlphaFoldDB" id="A0A3M2LD89"/>
<dbReference type="Gene3D" id="3.40.190.10">
    <property type="entry name" value="Periplasmic binding protein-like II"/>
    <property type="match status" value="2"/>
</dbReference>
<dbReference type="GO" id="GO:0003700">
    <property type="term" value="F:DNA-binding transcription factor activity"/>
    <property type="evidence" value="ECO:0007669"/>
    <property type="project" value="InterPro"/>
</dbReference>
<comment type="similarity">
    <text evidence="1">Belongs to the LysR transcriptional regulatory family.</text>
</comment>
<accession>A0A3M2LD89</accession>
<dbReference type="InterPro" id="IPR000847">
    <property type="entry name" value="LysR_HTH_N"/>
</dbReference>
<dbReference type="GO" id="GO:0003677">
    <property type="term" value="F:DNA binding"/>
    <property type="evidence" value="ECO:0007669"/>
    <property type="project" value="UniProtKB-KW"/>
</dbReference>
<dbReference type="Gene3D" id="1.10.10.10">
    <property type="entry name" value="Winged helix-like DNA-binding domain superfamily/Winged helix DNA-binding domain"/>
    <property type="match status" value="1"/>
</dbReference>
<dbReference type="PANTHER" id="PTHR30346">
    <property type="entry name" value="TRANSCRIPTIONAL DUAL REGULATOR HCAR-RELATED"/>
    <property type="match status" value="1"/>
</dbReference>
<keyword evidence="3" id="KW-0238">DNA-binding</keyword>
<dbReference type="GO" id="GO:0032993">
    <property type="term" value="C:protein-DNA complex"/>
    <property type="evidence" value="ECO:0007669"/>
    <property type="project" value="TreeGrafter"/>
</dbReference>
<dbReference type="Pfam" id="PF00126">
    <property type="entry name" value="HTH_1"/>
    <property type="match status" value="1"/>
</dbReference>
<dbReference type="FunFam" id="1.10.10.10:FF:000001">
    <property type="entry name" value="LysR family transcriptional regulator"/>
    <property type="match status" value="1"/>
</dbReference>
<keyword evidence="5" id="KW-0804">Transcription</keyword>
<dbReference type="InterPro" id="IPR005119">
    <property type="entry name" value="LysR_subst-bd"/>
</dbReference>
<evidence type="ECO:0000313" key="8">
    <source>
        <dbReference type="Proteomes" id="UP000279275"/>
    </source>
</evidence>
<dbReference type="InterPro" id="IPR036388">
    <property type="entry name" value="WH-like_DNA-bd_sf"/>
</dbReference>
<sequence length="287" mass="30893">MELHQLSYFVTVAEELHFGRAAQRLHIVQSAVSQQVRRLERELGIELFQRTSRSVTLTAAGARFLPAAREVLAAAARARASVADLLPATTLRLGTCGGLGDHLDRILEQLPQQFTVDLVAVPARERIEQVRSGQLDAAFVRNMTDHPELQRIPLWDEPLVVALSAKHPLAARDAIPLAELAAHPLRLVDRRENPALVDLVLNACQAAGFEPVPGRSAGALPETLALIGTDTSWTVAYAAHAVRLAVGRIVFRPIAGAALTLPTSLVVRRGRPAAGLPALLAAIDHDS</sequence>
<evidence type="ECO:0000256" key="4">
    <source>
        <dbReference type="ARBA" id="ARBA00023159"/>
    </source>
</evidence>
<dbReference type="EMBL" id="RFFH01000002">
    <property type="protein sequence ID" value="RMI33935.1"/>
    <property type="molecule type" value="Genomic_DNA"/>
</dbReference>
<evidence type="ECO:0000256" key="2">
    <source>
        <dbReference type="ARBA" id="ARBA00023015"/>
    </source>
</evidence>
<dbReference type="SUPFAM" id="SSF53850">
    <property type="entry name" value="Periplasmic binding protein-like II"/>
    <property type="match status" value="1"/>
</dbReference>
<dbReference type="Pfam" id="PF03466">
    <property type="entry name" value="LysR_substrate"/>
    <property type="match status" value="1"/>
</dbReference>
<reference evidence="7 8" key="1">
    <citation type="submission" date="2018-10" db="EMBL/GenBank/DDBJ databases">
        <title>Isolation from cow dung.</title>
        <authorList>
            <person name="Ling L."/>
        </authorList>
    </citation>
    <scope>NUCLEOTIDE SEQUENCE [LARGE SCALE GENOMIC DNA]</scope>
    <source>
        <strain evidence="7 8">NEAU-LL90</strain>
    </source>
</reference>